<evidence type="ECO:0000313" key="12">
    <source>
        <dbReference type="Proteomes" id="UP000054564"/>
    </source>
</evidence>
<evidence type="ECO:0000256" key="5">
    <source>
        <dbReference type="ARBA" id="ARBA00022723"/>
    </source>
</evidence>
<keyword evidence="6" id="KW-0378">Hydrolase</keyword>
<evidence type="ECO:0000256" key="3">
    <source>
        <dbReference type="ARBA" id="ARBA00006958"/>
    </source>
</evidence>
<proteinExistence type="inferred from homology"/>
<sequence>MDEQLAIFMYIVGQGATNRQTQDRFQHSRKTILKVFHHVMNLICLLAPVDIREPNPKVTHHSIVSNPKFSPFFNQCLGAFDGVHVPVKVPEHMAAPYQNRKGQLSQNVLGVVDFNMCFTYIVAGWEGCAHDANVLHHARTKDFKIPAGCFYLGDAGYGLGHGVLVPYRGVRYHLREQGPANPKELFNLCHATLWNVVERTFGAWKKRFPILTHALDYDLGTQQDLVFALAIIHNFSINHSGTSGDDFFDWEWDESMQSSGGDAGNEEPPEQEPVQISCRQKKLLAKWRDEIAQSLWQQYQEHLATQPSDLAPKRRRISRR</sequence>
<dbReference type="Proteomes" id="UP000054564">
    <property type="component" value="Unassembled WGS sequence"/>
</dbReference>
<dbReference type="GO" id="GO:0005634">
    <property type="term" value="C:nucleus"/>
    <property type="evidence" value="ECO:0007669"/>
    <property type="project" value="UniProtKB-SubCell"/>
</dbReference>
<evidence type="ECO:0000256" key="6">
    <source>
        <dbReference type="ARBA" id="ARBA00022801"/>
    </source>
</evidence>
<evidence type="ECO:0000259" key="9">
    <source>
        <dbReference type="Pfam" id="PF13359"/>
    </source>
</evidence>
<comment type="cofactor">
    <cofactor evidence="1">
        <name>a divalent metal cation</name>
        <dbReference type="ChEBI" id="CHEBI:60240"/>
    </cofactor>
</comment>
<keyword evidence="5" id="KW-0479">Metal-binding</keyword>
<evidence type="ECO:0000256" key="7">
    <source>
        <dbReference type="ARBA" id="ARBA00023242"/>
    </source>
</evidence>
<protein>
    <submittedName>
        <fullName evidence="11">Uncharacterized protein</fullName>
    </submittedName>
</protein>
<dbReference type="InterPro" id="IPR027806">
    <property type="entry name" value="HARBI1_dom"/>
</dbReference>
<feature type="domain" description="DUF8040" evidence="10">
    <location>
        <begin position="2"/>
        <end position="44"/>
    </location>
</feature>
<keyword evidence="12" id="KW-1185">Reference proteome</keyword>
<feature type="region of interest" description="Disordered" evidence="8">
    <location>
        <begin position="255"/>
        <end position="275"/>
    </location>
</feature>
<dbReference type="EMBL" id="AJIL01000414">
    <property type="protein sequence ID" value="KNE89273.1"/>
    <property type="molecule type" value="Genomic_DNA"/>
</dbReference>
<dbReference type="PANTHER" id="PTHR22930:SF259">
    <property type="entry name" value="OS08G0106900 PROTEIN"/>
    <property type="match status" value="1"/>
</dbReference>
<comment type="caution">
    <text evidence="11">The sequence shown here is derived from an EMBL/GenBank/DDBJ whole genome shotgun (WGS) entry which is preliminary data.</text>
</comment>
<comment type="subcellular location">
    <subcellularLocation>
        <location evidence="2">Nucleus</location>
    </subcellularLocation>
</comment>
<evidence type="ECO:0000259" key="10">
    <source>
        <dbReference type="Pfam" id="PF26138"/>
    </source>
</evidence>
<evidence type="ECO:0000256" key="8">
    <source>
        <dbReference type="SAM" id="MobiDB-lite"/>
    </source>
</evidence>
<dbReference type="Pfam" id="PF26138">
    <property type="entry name" value="DUF8040"/>
    <property type="match status" value="1"/>
</dbReference>
<dbReference type="GO" id="GO:0046872">
    <property type="term" value="F:metal ion binding"/>
    <property type="evidence" value="ECO:0007669"/>
    <property type="project" value="UniProtKB-KW"/>
</dbReference>
<evidence type="ECO:0000256" key="4">
    <source>
        <dbReference type="ARBA" id="ARBA00022722"/>
    </source>
</evidence>
<keyword evidence="7" id="KW-0539">Nucleus</keyword>
<gene>
    <name evidence="11" type="ORF">PSTG_17268</name>
</gene>
<dbReference type="GO" id="GO:0016787">
    <property type="term" value="F:hydrolase activity"/>
    <property type="evidence" value="ECO:0007669"/>
    <property type="project" value="UniProtKB-KW"/>
</dbReference>
<organism evidence="11 12">
    <name type="scientific">Puccinia striiformis f. sp. tritici PST-78</name>
    <dbReference type="NCBI Taxonomy" id="1165861"/>
    <lineage>
        <taxon>Eukaryota</taxon>
        <taxon>Fungi</taxon>
        <taxon>Dikarya</taxon>
        <taxon>Basidiomycota</taxon>
        <taxon>Pucciniomycotina</taxon>
        <taxon>Pucciniomycetes</taxon>
        <taxon>Pucciniales</taxon>
        <taxon>Pucciniaceae</taxon>
        <taxon>Puccinia</taxon>
    </lineage>
</organism>
<keyword evidence="4" id="KW-0540">Nuclease</keyword>
<evidence type="ECO:0000256" key="2">
    <source>
        <dbReference type="ARBA" id="ARBA00004123"/>
    </source>
</evidence>
<dbReference type="PANTHER" id="PTHR22930">
    <property type="match status" value="1"/>
</dbReference>
<dbReference type="AlphaFoldDB" id="A0A0L0UQG2"/>
<dbReference type="InterPro" id="IPR045249">
    <property type="entry name" value="HARBI1-like"/>
</dbReference>
<dbReference type="GO" id="GO:0004518">
    <property type="term" value="F:nuclease activity"/>
    <property type="evidence" value="ECO:0007669"/>
    <property type="project" value="UniProtKB-KW"/>
</dbReference>
<accession>A0A0L0UQG2</accession>
<dbReference type="OrthoDB" id="1681765at2759"/>
<reference evidence="12" key="1">
    <citation type="submission" date="2014-03" db="EMBL/GenBank/DDBJ databases">
        <title>The Genome Sequence of Puccinia striiformis f. sp. tritici PST-78.</title>
        <authorList>
            <consortium name="The Broad Institute Genome Sequencing Platform"/>
            <person name="Cuomo C."/>
            <person name="Hulbert S."/>
            <person name="Chen X."/>
            <person name="Walker B."/>
            <person name="Young S.K."/>
            <person name="Zeng Q."/>
            <person name="Gargeya S."/>
            <person name="Fitzgerald M."/>
            <person name="Haas B."/>
            <person name="Abouelleil A."/>
            <person name="Alvarado L."/>
            <person name="Arachchi H.M."/>
            <person name="Berlin A.M."/>
            <person name="Chapman S.B."/>
            <person name="Goldberg J."/>
            <person name="Griggs A."/>
            <person name="Gujja S."/>
            <person name="Hansen M."/>
            <person name="Howarth C."/>
            <person name="Imamovic A."/>
            <person name="Larimer J."/>
            <person name="McCowan C."/>
            <person name="Montmayeur A."/>
            <person name="Murphy C."/>
            <person name="Neiman D."/>
            <person name="Pearson M."/>
            <person name="Priest M."/>
            <person name="Roberts A."/>
            <person name="Saif S."/>
            <person name="Shea T."/>
            <person name="Sisk P."/>
            <person name="Sykes S."/>
            <person name="Wortman J."/>
            <person name="Nusbaum C."/>
            <person name="Birren B."/>
        </authorList>
    </citation>
    <scope>NUCLEOTIDE SEQUENCE [LARGE SCALE GENOMIC DNA]</scope>
    <source>
        <strain evidence="12">race PST-78</strain>
    </source>
</reference>
<comment type="similarity">
    <text evidence="3">Belongs to the HARBI1 family.</text>
</comment>
<evidence type="ECO:0000256" key="1">
    <source>
        <dbReference type="ARBA" id="ARBA00001968"/>
    </source>
</evidence>
<evidence type="ECO:0000313" key="11">
    <source>
        <dbReference type="EMBL" id="KNE89273.1"/>
    </source>
</evidence>
<name>A0A0L0UQG2_9BASI</name>
<dbReference type="Pfam" id="PF13359">
    <property type="entry name" value="DDE_Tnp_4"/>
    <property type="match status" value="1"/>
</dbReference>
<feature type="domain" description="DDE Tnp4" evidence="9">
    <location>
        <begin position="81"/>
        <end position="234"/>
    </location>
</feature>
<dbReference type="InterPro" id="IPR058353">
    <property type="entry name" value="DUF8040"/>
</dbReference>